<organism evidence="1 2">
    <name type="scientific">candidate division WOR-1 bacterium RIFOXYB2_FULL_36_35</name>
    <dbReference type="NCBI Taxonomy" id="1802578"/>
    <lineage>
        <taxon>Bacteria</taxon>
        <taxon>Bacillati</taxon>
        <taxon>Saganbacteria</taxon>
    </lineage>
</organism>
<dbReference type="EMBL" id="MEUA01000017">
    <property type="protein sequence ID" value="OGC15804.1"/>
    <property type="molecule type" value="Genomic_DNA"/>
</dbReference>
<dbReference type="AlphaFoldDB" id="A0A1F4S5U7"/>
<gene>
    <name evidence="1" type="ORF">A2290_05655</name>
</gene>
<protein>
    <submittedName>
        <fullName evidence="1">Uncharacterized protein</fullName>
    </submittedName>
</protein>
<comment type="caution">
    <text evidence="1">The sequence shown here is derived from an EMBL/GenBank/DDBJ whole genome shotgun (WGS) entry which is preliminary data.</text>
</comment>
<reference evidence="1 2" key="1">
    <citation type="journal article" date="2016" name="Nat. Commun.">
        <title>Thousands of microbial genomes shed light on interconnected biogeochemical processes in an aquifer system.</title>
        <authorList>
            <person name="Anantharaman K."/>
            <person name="Brown C.T."/>
            <person name="Hug L.A."/>
            <person name="Sharon I."/>
            <person name="Castelle C.J."/>
            <person name="Probst A.J."/>
            <person name="Thomas B.C."/>
            <person name="Singh A."/>
            <person name="Wilkins M.J."/>
            <person name="Karaoz U."/>
            <person name="Brodie E.L."/>
            <person name="Williams K.H."/>
            <person name="Hubbard S.S."/>
            <person name="Banfield J.F."/>
        </authorList>
    </citation>
    <scope>NUCLEOTIDE SEQUENCE [LARGE SCALE GENOMIC DNA]</scope>
</reference>
<sequence length="259" mass="29904">MHMRSAVDRTFRSWYLSRTSNPIVAWKPYISLSSRFVRPNESSSFRFLSGEVVPLIQTSEETLHMKKISSISKNGDRTVFYCQDITLSKIGRIRLFVSYVRGKGLDKGTIGFVYDKKVIFEHQINYPENDLRVYSFLVGGTFIDISSSHSIFNFNREITLEIRDVDNISQMGEFVFEGSSGVVEHNQKKYLIESKPIPPNMMYLKESESGLPKEERRIKSSAYGYILSVYEIDDCTGKKEFLCALKGDYAMRNLKLICW</sequence>
<evidence type="ECO:0000313" key="2">
    <source>
        <dbReference type="Proteomes" id="UP000177905"/>
    </source>
</evidence>
<dbReference type="Proteomes" id="UP000177905">
    <property type="component" value="Unassembled WGS sequence"/>
</dbReference>
<name>A0A1F4S5U7_UNCSA</name>
<proteinExistence type="predicted"/>
<evidence type="ECO:0000313" key="1">
    <source>
        <dbReference type="EMBL" id="OGC15804.1"/>
    </source>
</evidence>
<accession>A0A1F4S5U7</accession>